<feature type="domain" description="6-phospho-N-acetylmuramidase C-terminal" evidence="1">
    <location>
        <begin position="248"/>
        <end position="349"/>
    </location>
</feature>
<name>A0AAW8UBB0_9ENTE</name>
<accession>A0AAW8UBB0</accession>
<dbReference type="Pfam" id="PF05913">
    <property type="entry name" value="MupG_C"/>
    <property type="match status" value="1"/>
</dbReference>
<dbReference type="InterPro" id="IPR043894">
    <property type="entry name" value="MupG_C"/>
</dbReference>
<dbReference type="Proteomes" id="UP001268577">
    <property type="component" value="Unassembled WGS sequence"/>
</dbReference>
<gene>
    <name evidence="3" type="ORF">P7H70_14715</name>
</gene>
<reference evidence="3" key="1">
    <citation type="submission" date="2023-03" db="EMBL/GenBank/DDBJ databases">
        <authorList>
            <person name="Shen W."/>
            <person name="Cai J."/>
        </authorList>
    </citation>
    <scope>NUCLEOTIDE SEQUENCE</scope>
    <source>
        <strain evidence="3">P96-3</strain>
    </source>
</reference>
<dbReference type="Gene3D" id="3.20.20.70">
    <property type="entry name" value="Aldolase class I"/>
    <property type="match status" value="1"/>
</dbReference>
<dbReference type="RefSeq" id="WP_311874572.1">
    <property type="nucleotide sequence ID" value="NZ_JARQBZ010000052.1"/>
</dbReference>
<dbReference type="InterPro" id="IPR013785">
    <property type="entry name" value="Aldolase_TIM"/>
</dbReference>
<dbReference type="Pfam" id="PF19200">
    <property type="entry name" value="MupG_N"/>
    <property type="match status" value="1"/>
</dbReference>
<evidence type="ECO:0000259" key="1">
    <source>
        <dbReference type="Pfam" id="PF05913"/>
    </source>
</evidence>
<dbReference type="Gene3D" id="2.40.100.10">
    <property type="entry name" value="Cyclophilin-like"/>
    <property type="match status" value="1"/>
</dbReference>
<dbReference type="EMBL" id="JARQBZ010000052">
    <property type="protein sequence ID" value="MDT2835266.1"/>
    <property type="molecule type" value="Genomic_DNA"/>
</dbReference>
<dbReference type="InterPro" id="IPR017853">
    <property type="entry name" value="GH"/>
</dbReference>
<comment type="caution">
    <text evidence="3">The sequence shown here is derived from an EMBL/GenBank/DDBJ whole genome shotgun (WGS) entry which is preliminary data.</text>
</comment>
<dbReference type="PANTHER" id="PTHR38435">
    <property type="match status" value="1"/>
</dbReference>
<dbReference type="PANTHER" id="PTHR38435:SF2">
    <property type="entry name" value="DUF871 DOMAIN-CONTAINING PROTEIN"/>
    <property type="match status" value="1"/>
</dbReference>
<dbReference type="SUPFAM" id="SSF51445">
    <property type="entry name" value="(Trans)glycosidases"/>
    <property type="match status" value="1"/>
</dbReference>
<protein>
    <submittedName>
        <fullName evidence="3">MupG family TIM beta-alpha barrel fold protein</fullName>
    </submittedName>
</protein>
<dbReference type="SUPFAM" id="SSF50891">
    <property type="entry name" value="Cyclophilin-like"/>
    <property type="match status" value="1"/>
</dbReference>
<sequence>MFGFSVFLGSDMSEETKEYIIQMSQNGFNGIFTSMHIPEDDSSKYLDRITLLGDIAKKNNLNLMVDISSKALSTLGLDIKNDTDKVRNLGITGLRMDYGIPMETIANASKNLTIGLNASTLSSEDVLNLKKYGADFSNMEFWHNYYPRKETGLSKKSFIDKNKWLKELGGKIIAFSPGNKILRGPLFDSLPTLEKHRFAHPLAASIELLAECLVDEVYIGDEQIKIETINQFRVFQNEKTILLHSNFISNDYQQLLTGEHTNRMDVARDVIRSQEARFKEIPTIKQINTIDRAVGSITLDNHLYGRYMGELQITKTNLTADSRVNVMGRVIDEDIPLIDWIKAGQKYQFIGKD</sequence>
<feature type="domain" description="6-phospho-N-acetylmuramidase N-terminal" evidence="2">
    <location>
        <begin position="2"/>
        <end position="232"/>
    </location>
</feature>
<dbReference type="InterPro" id="IPR043797">
    <property type="entry name" value="MupG_N"/>
</dbReference>
<organism evidence="3 4">
    <name type="scientific">Vagococcus carniphilus</name>
    <dbReference type="NCBI Taxonomy" id="218144"/>
    <lineage>
        <taxon>Bacteria</taxon>
        <taxon>Bacillati</taxon>
        <taxon>Bacillota</taxon>
        <taxon>Bacilli</taxon>
        <taxon>Lactobacillales</taxon>
        <taxon>Enterococcaceae</taxon>
        <taxon>Vagococcus</taxon>
    </lineage>
</organism>
<dbReference type="InterPro" id="IPR008589">
    <property type="entry name" value="MupG"/>
</dbReference>
<evidence type="ECO:0000259" key="2">
    <source>
        <dbReference type="Pfam" id="PF19200"/>
    </source>
</evidence>
<evidence type="ECO:0000313" key="4">
    <source>
        <dbReference type="Proteomes" id="UP001268577"/>
    </source>
</evidence>
<dbReference type="AlphaFoldDB" id="A0AAW8UBB0"/>
<dbReference type="InterPro" id="IPR029000">
    <property type="entry name" value="Cyclophilin-like_dom_sf"/>
</dbReference>
<proteinExistence type="predicted"/>
<evidence type="ECO:0000313" key="3">
    <source>
        <dbReference type="EMBL" id="MDT2835266.1"/>
    </source>
</evidence>